<accession>A0A484M4T5</accession>
<evidence type="ECO:0000313" key="1">
    <source>
        <dbReference type="EMBL" id="VFQ83404.1"/>
    </source>
</evidence>
<evidence type="ECO:0000313" key="2">
    <source>
        <dbReference type="Proteomes" id="UP000595140"/>
    </source>
</evidence>
<keyword evidence="2" id="KW-1185">Reference proteome</keyword>
<dbReference type="Proteomes" id="UP000595140">
    <property type="component" value="Unassembled WGS sequence"/>
</dbReference>
<organism evidence="1 2">
    <name type="scientific">Cuscuta campestris</name>
    <dbReference type="NCBI Taxonomy" id="132261"/>
    <lineage>
        <taxon>Eukaryota</taxon>
        <taxon>Viridiplantae</taxon>
        <taxon>Streptophyta</taxon>
        <taxon>Embryophyta</taxon>
        <taxon>Tracheophyta</taxon>
        <taxon>Spermatophyta</taxon>
        <taxon>Magnoliopsida</taxon>
        <taxon>eudicotyledons</taxon>
        <taxon>Gunneridae</taxon>
        <taxon>Pentapetalae</taxon>
        <taxon>asterids</taxon>
        <taxon>lamiids</taxon>
        <taxon>Solanales</taxon>
        <taxon>Convolvulaceae</taxon>
        <taxon>Cuscuteae</taxon>
        <taxon>Cuscuta</taxon>
        <taxon>Cuscuta subgen. Grammica</taxon>
        <taxon>Cuscuta sect. Cleistogrammica</taxon>
    </lineage>
</organism>
<protein>
    <submittedName>
        <fullName evidence="1">Uncharacterized protein</fullName>
    </submittedName>
</protein>
<gene>
    <name evidence="1" type="ORF">CCAM_LOCUS25180</name>
</gene>
<proteinExistence type="predicted"/>
<name>A0A484M4T5_9ASTE</name>
<reference evidence="1 2" key="1">
    <citation type="submission" date="2018-04" db="EMBL/GenBank/DDBJ databases">
        <authorList>
            <person name="Vogel A."/>
        </authorList>
    </citation>
    <scope>NUCLEOTIDE SEQUENCE [LARGE SCALE GENOMIC DNA]</scope>
</reference>
<dbReference type="EMBL" id="OOIL02002582">
    <property type="protein sequence ID" value="VFQ83404.1"/>
    <property type="molecule type" value="Genomic_DNA"/>
</dbReference>
<dbReference type="AlphaFoldDB" id="A0A484M4T5"/>
<sequence length="187" mass="21612">MKFPKDYKLNSWFVKYAVSSHGLNVEDAKKFEEADINSCLNGLIMHVKKEAYVFPKPPLIHWESIKRKFLPKSINTNDTNYQICFPLPTPTQLPDHELPSLTPSLLLIHPSEETWVLYNPKASKTCSIELDFRGHKLVGSSPGGWLVFFNCAEDTLNCYDFYDKGNWHKLMTLPGQRNYWSNCTYCS</sequence>